<evidence type="ECO:0000313" key="3">
    <source>
        <dbReference type="Proteomes" id="UP001318860"/>
    </source>
</evidence>
<dbReference type="Proteomes" id="UP001318860">
    <property type="component" value="Unassembled WGS sequence"/>
</dbReference>
<dbReference type="PANTHER" id="PTHR37248">
    <property type="entry name" value="TRANSLATION INITIATION FACTOR"/>
    <property type="match status" value="1"/>
</dbReference>
<feature type="region of interest" description="Disordered" evidence="1">
    <location>
        <begin position="19"/>
        <end position="41"/>
    </location>
</feature>
<proteinExistence type="predicted"/>
<keyword evidence="3" id="KW-1185">Reference proteome</keyword>
<organism evidence="2 3">
    <name type="scientific">Rehmannia glutinosa</name>
    <name type="common">Chinese foxglove</name>
    <dbReference type="NCBI Taxonomy" id="99300"/>
    <lineage>
        <taxon>Eukaryota</taxon>
        <taxon>Viridiplantae</taxon>
        <taxon>Streptophyta</taxon>
        <taxon>Embryophyta</taxon>
        <taxon>Tracheophyta</taxon>
        <taxon>Spermatophyta</taxon>
        <taxon>Magnoliopsida</taxon>
        <taxon>eudicotyledons</taxon>
        <taxon>Gunneridae</taxon>
        <taxon>Pentapetalae</taxon>
        <taxon>asterids</taxon>
        <taxon>lamiids</taxon>
        <taxon>Lamiales</taxon>
        <taxon>Orobanchaceae</taxon>
        <taxon>Rehmannieae</taxon>
        <taxon>Rehmannia</taxon>
    </lineage>
</organism>
<sequence>MPDTKLEEITAHDLMRSSMPKRRVRRNTKQAVGNKDQDGLPLNKKEEAFQDHEVERQSAAIRAIRDVEVEQLRTMLRLLRSNFSKEELQVPLLHFFKENLPNLSIAETGKDGQYEVKWGHKNSNFSLNHADDRILHAYLLHRLSIAYPRYSAGIPSLAGGFEFSNKSVKTGIFGADELQIRSLVFEEPPDSEILELKDGLQTPSVSNNRLSVGITSKTLRLPNCGEMLLSVHGSPLGVFKEDIMETIHGHFRGKVFIYHNGNGSTDIPPKISWANKQNKQP</sequence>
<comment type="caution">
    <text evidence="2">The sequence shown here is derived from an EMBL/GenBank/DDBJ whole genome shotgun (WGS) entry which is preliminary data.</text>
</comment>
<dbReference type="PANTHER" id="PTHR37248:SF1">
    <property type="entry name" value="TRANSLATION INITIATION FACTOR"/>
    <property type="match status" value="1"/>
</dbReference>
<name>A0ABR0W4A0_REHGL</name>
<protein>
    <submittedName>
        <fullName evidence="2">Uncharacterized protein</fullName>
    </submittedName>
</protein>
<accession>A0ABR0W4A0</accession>
<feature type="compositionally biased region" description="Basic residues" evidence="1">
    <location>
        <begin position="19"/>
        <end position="28"/>
    </location>
</feature>
<dbReference type="EMBL" id="JABTTQ020000013">
    <property type="protein sequence ID" value="KAK6142483.1"/>
    <property type="molecule type" value="Genomic_DNA"/>
</dbReference>
<evidence type="ECO:0000313" key="2">
    <source>
        <dbReference type="EMBL" id="KAK6142483.1"/>
    </source>
</evidence>
<evidence type="ECO:0000256" key="1">
    <source>
        <dbReference type="SAM" id="MobiDB-lite"/>
    </source>
</evidence>
<reference evidence="2 3" key="1">
    <citation type="journal article" date="2021" name="Comput. Struct. Biotechnol. J.">
        <title>De novo genome assembly of the potent medicinal plant Rehmannia glutinosa using nanopore technology.</title>
        <authorList>
            <person name="Ma L."/>
            <person name="Dong C."/>
            <person name="Song C."/>
            <person name="Wang X."/>
            <person name="Zheng X."/>
            <person name="Niu Y."/>
            <person name="Chen S."/>
            <person name="Feng W."/>
        </authorList>
    </citation>
    <scope>NUCLEOTIDE SEQUENCE [LARGE SCALE GENOMIC DNA]</scope>
    <source>
        <strain evidence="2">DH-2019</strain>
    </source>
</reference>
<gene>
    <name evidence="2" type="ORF">DH2020_022831</name>
</gene>